<dbReference type="SUPFAM" id="SSF52087">
    <property type="entry name" value="CRAL/TRIO domain"/>
    <property type="match status" value="1"/>
</dbReference>
<dbReference type="RefSeq" id="XP_033176303.1">
    <property type="nucleotide sequence ID" value="XM_033320412.1"/>
</dbReference>
<dbReference type="Gene3D" id="1.10.8.20">
    <property type="entry name" value="N-terminal domain of phosphatidylinositol transfer protein sec14p"/>
    <property type="match status" value="1"/>
</dbReference>
<dbReference type="RefSeq" id="XP_033176305.1">
    <property type="nucleotide sequence ID" value="XM_033320414.1"/>
</dbReference>
<accession>A0A6P8KZ28</accession>
<dbReference type="PANTHER" id="PTHR10174">
    <property type="entry name" value="ALPHA-TOCOPHEROL TRANSFER PROTEIN-RELATED"/>
    <property type="match status" value="1"/>
</dbReference>
<dbReference type="Gene3D" id="1.20.5.1200">
    <property type="entry name" value="Alpha-tocopherol transfer"/>
    <property type="match status" value="1"/>
</dbReference>
<dbReference type="OrthoDB" id="6682367at2759"/>
<proteinExistence type="predicted"/>
<evidence type="ECO:0000313" key="4">
    <source>
        <dbReference type="RefSeq" id="XP_033176305.1"/>
    </source>
</evidence>
<dbReference type="SUPFAM" id="SSF46938">
    <property type="entry name" value="CRAL/TRIO N-terminal domain"/>
    <property type="match status" value="1"/>
</dbReference>
<dbReference type="Pfam" id="PF00650">
    <property type="entry name" value="CRAL_TRIO"/>
    <property type="match status" value="1"/>
</dbReference>
<dbReference type="PANTHER" id="PTHR10174:SF224">
    <property type="entry name" value="RETINOL-BINDING PROTEIN PINTA"/>
    <property type="match status" value="1"/>
</dbReference>
<protein>
    <submittedName>
        <fullName evidence="3 4">Alpha-tocopherol transfer protein-like</fullName>
    </submittedName>
</protein>
<reference evidence="3 4" key="1">
    <citation type="submission" date="2025-04" db="UniProtKB">
        <authorList>
            <consortium name="RefSeq"/>
        </authorList>
    </citation>
    <scope>IDENTIFICATION</scope>
</reference>
<feature type="domain" description="CRAL-TRIO" evidence="1">
    <location>
        <begin position="104"/>
        <end position="254"/>
    </location>
</feature>
<evidence type="ECO:0000313" key="3">
    <source>
        <dbReference type="RefSeq" id="XP_033176303.1"/>
    </source>
</evidence>
<evidence type="ECO:0000259" key="1">
    <source>
        <dbReference type="PROSITE" id="PS50191"/>
    </source>
</evidence>
<sequence>MTLLPPTVEQQKRINEAVPTDPEVKKRDVAAIREWLSKQPHLPNHMDDARLERFLFGCKNSIERCKMILERYFSVRTAIPEFFAVRDPFAREIQECCEAINYFVLPSLTDEGHRVTILRLKDTSTERFSIQAISRRILMVLDTRLMEERCLSNIMVIDLEGFSMIHFTKCSPTQSIVRKSMLAVQDSMPLRLHRVHFLHAPAFIESILNIFYPLLKDRLVQKFCIHTGGGEELYPYMDKDILPNEWGGKAGTLDELNDAWKKKIEKNRDWFLREEKLSRTNEKARVPESKSRLLAELDGLQGSFRQLNID</sequence>
<dbReference type="Gene3D" id="3.40.525.10">
    <property type="entry name" value="CRAL-TRIO lipid binding domain"/>
    <property type="match status" value="1"/>
</dbReference>
<dbReference type="InterPro" id="IPR036865">
    <property type="entry name" value="CRAL-TRIO_dom_sf"/>
</dbReference>
<dbReference type="OMA" id="KNSIERC"/>
<dbReference type="SMART" id="SM00516">
    <property type="entry name" value="SEC14"/>
    <property type="match status" value="1"/>
</dbReference>
<keyword evidence="2" id="KW-1185">Reference proteome</keyword>
<name>A0A6P8KZ28_BOMIM</name>
<dbReference type="InterPro" id="IPR001251">
    <property type="entry name" value="CRAL-TRIO_dom"/>
</dbReference>
<dbReference type="GO" id="GO:1902936">
    <property type="term" value="F:phosphatidylinositol bisphosphate binding"/>
    <property type="evidence" value="ECO:0007669"/>
    <property type="project" value="TreeGrafter"/>
</dbReference>
<dbReference type="PRINTS" id="PR00180">
    <property type="entry name" value="CRETINALDHBP"/>
</dbReference>
<dbReference type="GeneID" id="100744117"/>
<dbReference type="CDD" id="cd00170">
    <property type="entry name" value="SEC14"/>
    <property type="match status" value="1"/>
</dbReference>
<gene>
    <name evidence="3 4" type="primary">LOC100744117</name>
</gene>
<dbReference type="AlphaFoldDB" id="A0A6P8KZ28"/>
<dbReference type="InterPro" id="IPR036273">
    <property type="entry name" value="CRAL/TRIO_N_dom_sf"/>
</dbReference>
<organism evidence="2 4">
    <name type="scientific">Bombus impatiens</name>
    <name type="common">Bumblebee</name>
    <dbReference type="NCBI Taxonomy" id="132113"/>
    <lineage>
        <taxon>Eukaryota</taxon>
        <taxon>Metazoa</taxon>
        <taxon>Ecdysozoa</taxon>
        <taxon>Arthropoda</taxon>
        <taxon>Hexapoda</taxon>
        <taxon>Insecta</taxon>
        <taxon>Pterygota</taxon>
        <taxon>Neoptera</taxon>
        <taxon>Endopterygota</taxon>
        <taxon>Hymenoptera</taxon>
        <taxon>Apocrita</taxon>
        <taxon>Aculeata</taxon>
        <taxon>Apoidea</taxon>
        <taxon>Anthophila</taxon>
        <taxon>Apidae</taxon>
        <taxon>Bombus</taxon>
        <taxon>Pyrobombus</taxon>
    </lineage>
</organism>
<dbReference type="PROSITE" id="PS50191">
    <property type="entry name" value="CRAL_TRIO"/>
    <property type="match status" value="1"/>
</dbReference>
<evidence type="ECO:0000313" key="2">
    <source>
        <dbReference type="Proteomes" id="UP000515180"/>
    </source>
</evidence>
<dbReference type="GO" id="GO:0016020">
    <property type="term" value="C:membrane"/>
    <property type="evidence" value="ECO:0007669"/>
    <property type="project" value="TreeGrafter"/>
</dbReference>
<dbReference type="Proteomes" id="UP000515180">
    <property type="component" value="Unplaced"/>
</dbReference>